<dbReference type="Pfam" id="PF11751">
    <property type="entry name" value="PorP_SprF"/>
    <property type="match status" value="1"/>
</dbReference>
<gene>
    <name evidence="2" type="ORF">H9Y05_02915</name>
</gene>
<feature type="chain" id="PRO_5035192214" evidence="1">
    <location>
        <begin position="19"/>
        <end position="344"/>
    </location>
</feature>
<feature type="signal peptide" evidence="1">
    <location>
        <begin position="1"/>
        <end position="18"/>
    </location>
</feature>
<reference evidence="2" key="1">
    <citation type="submission" date="2020-09" db="EMBL/GenBank/DDBJ databases">
        <title>Taishania pollutisoli gen. nov., sp. nov., Isolated from Tetrabromobisphenol A-Contaminated Soil.</title>
        <authorList>
            <person name="Chen Q."/>
        </authorList>
    </citation>
    <scope>NUCLEOTIDE SEQUENCE</scope>
    <source>
        <strain evidence="2">CZZ-1</strain>
    </source>
</reference>
<sequence>MKRLCIGMFLILPFTHQAQDIHFSQMAYSPLTLNPALTGANYDLQANINYRNQWNSVAEPFQTIAASVDTRLNAKKKRRKKAHLAAGINFFNDRAGSAQVMTNNVNLHFATHVMLGSGHTLGAGIYGGWAQRSLNPYAGKWGSQYNGLEYDPTLQSGEVFTSSAFHMFDTGAGLVYTFQSGESRIAENDTKLLNVGFAAYHLNRPGYSFIDRPQERMYMRFSGFVNGSFGIRNTRIILEPGVFFHQQGNAREIFFGMYGRYILKGESRITSFVQRTTVALGLFCRNQDALVAKAHVEWNGVGVGIAYDFNLFNSLVAMSRSRGGFEISMRWIIPNLYVRSSKIR</sequence>
<proteinExistence type="predicted"/>
<accession>A0A8J6PN97</accession>
<dbReference type="AlphaFoldDB" id="A0A8J6PN97"/>
<evidence type="ECO:0000313" key="3">
    <source>
        <dbReference type="Proteomes" id="UP000652681"/>
    </source>
</evidence>
<dbReference type="Proteomes" id="UP000652681">
    <property type="component" value="Unassembled WGS sequence"/>
</dbReference>
<keyword evidence="1" id="KW-0732">Signal</keyword>
<keyword evidence="3" id="KW-1185">Reference proteome</keyword>
<dbReference type="EMBL" id="JACVEL010000001">
    <property type="protein sequence ID" value="MBC9811418.1"/>
    <property type="molecule type" value="Genomic_DNA"/>
</dbReference>
<comment type="caution">
    <text evidence="2">The sequence shown here is derived from an EMBL/GenBank/DDBJ whole genome shotgun (WGS) entry which is preliminary data.</text>
</comment>
<dbReference type="RefSeq" id="WP_163490611.1">
    <property type="nucleotide sequence ID" value="NZ_JACVEL010000001.1"/>
</dbReference>
<evidence type="ECO:0000256" key="1">
    <source>
        <dbReference type="SAM" id="SignalP"/>
    </source>
</evidence>
<evidence type="ECO:0000313" key="2">
    <source>
        <dbReference type="EMBL" id="MBC9811418.1"/>
    </source>
</evidence>
<name>A0A8J6PN97_9FLAO</name>
<protein>
    <submittedName>
        <fullName evidence="2">PorP/SprF family type IX secretion system membrane protein</fullName>
    </submittedName>
</protein>
<dbReference type="InterPro" id="IPR019861">
    <property type="entry name" value="PorP/SprF_Bacteroidetes"/>
</dbReference>
<organism evidence="2 3">
    <name type="scientific">Taishania pollutisoli</name>
    <dbReference type="NCBI Taxonomy" id="2766479"/>
    <lineage>
        <taxon>Bacteria</taxon>
        <taxon>Pseudomonadati</taxon>
        <taxon>Bacteroidota</taxon>
        <taxon>Flavobacteriia</taxon>
        <taxon>Flavobacteriales</taxon>
        <taxon>Crocinitomicaceae</taxon>
        <taxon>Taishania</taxon>
    </lineage>
</organism>
<dbReference type="NCBIfam" id="TIGR03519">
    <property type="entry name" value="T9SS_PorP_fam"/>
    <property type="match status" value="1"/>
</dbReference>